<dbReference type="PANTHER" id="PTHR31448:SF32">
    <property type="entry name" value="MYOSIN-BINDING PROTEIN 1"/>
    <property type="match status" value="1"/>
</dbReference>
<evidence type="ECO:0000256" key="3">
    <source>
        <dbReference type="ARBA" id="ARBA00022989"/>
    </source>
</evidence>
<evidence type="ECO:0000259" key="7">
    <source>
        <dbReference type="PROSITE" id="PS51775"/>
    </source>
</evidence>
<evidence type="ECO:0000256" key="6">
    <source>
        <dbReference type="SAM" id="Phobius"/>
    </source>
</evidence>
<feature type="domain" description="GTD-binding" evidence="7">
    <location>
        <begin position="471"/>
        <end position="569"/>
    </location>
</feature>
<keyword evidence="8" id="KW-1185">Reference proteome</keyword>
<keyword evidence="5" id="KW-0175">Coiled coil</keyword>
<dbReference type="GO" id="GO:0016020">
    <property type="term" value="C:membrane"/>
    <property type="evidence" value="ECO:0007669"/>
    <property type="project" value="UniProtKB-SubCell"/>
</dbReference>
<comment type="subcellular location">
    <subcellularLocation>
        <location evidence="1">Membrane</location>
        <topology evidence="1">Single-pass membrane protein</topology>
    </subcellularLocation>
</comment>
<evidence type="ECO:0000256" key="2">
    <source>
        <dbReference type="ARBA" id="ARBA00022692"/>
    </source>
</evidence>
<dbReference type="InterPro" id="IPR039306">
    <property type="entry name" value="MYOB"/>
</dbReference>
<evidence type="ECO:0000256" key="4">
    <source>
        <dbReference type="ARBA" id="ARBA00023136"/>
    </source>
</evidence>
<evidence type="ECO:0000256" key="1">
    <source>
        <dbReference type="ARBA" id="ARBA00004167"/>
    </source>
</evidence>
<dbReference type="Proteomes" id="UP001515500">
    <property type="component" value="Chromosome 19"/>
</dbReference>
<organism evidence="8 9">
    <name type="scientific">Dioscorea cayennensis subsp. rotundata</name>
    <name type="common">White Guinea yam</name>
    <name type="synonym">Dioscorea rotundata</name>
    <dbReference type="NCBI Taxonomy" id="55577"/>
    <lineage>
        <taxon>Eukaryota</taxon>
        <taxon>Viridiplantae</taxon>
        <taxon>Streptophyta</taxon>
        <taxon>Embryophyta</taxon>
        <taxon>Tracheophyta</taxon>
        <taxon>Spermatophyta</taxon>
        <taxon>Magnoliopsida</taxon>
        <taxon>Liliopsida</taxon>
        <taxon>Dioscoreales</taxon>
        <taxon>Dioscoreaceae</taxon>
        <taxon>Dioscorea</taxon>
    </lineage>
</organism>
<protein>
    <submittedName>
        <fullName evidence="9">Probable myosin-binding protein 4 isoform X1</fullName>
    </submittedName>
</protein>
<evidence type="ECO:0000256" key="5">
    <source>
        <dbReference type="SAM" id="Coils"/>
    </source>
</evidence>
<evidence type="ECO:0000313" key="8">
    <source>
        <dbReference type="Proteomes" id="UP001515500"/>
    </source>
</evidence>
<accession>A0AB40D2B9</accession>
<dbReference type="AlphaFoldDB" id="A0AB40D2B9"/>
<dbReference type="RefSeq" id="XP_039146451.1">
    <property type="nucleotide sequence ID" value="XM_039290517.1"/>
</dbReference>
<dbReference type="Pfam" id="PF04576">
    <property type="entry name" value="Zein-binding"/>
    <property type="match status" value="1"/>
</dbReference>
<evidence type="ECO:0000313" key="9">
    <source>
        <dbReference type="RefSeq" id="XP_039146451.1"/>
    </source>
</evidence>
<sequence length="596" mass="66746">MAKKKDTPHFCSALSSAFLEWLLMLLLLFDVLIQYLGSKLARFCKLQMPCLLCTRRDRIFGNAKAEFFGDLICDDHKMEISSLVYCDTHENLADVHGMCQACFPVFAIGKKLNSGVYNPSMNFEHNDDACLQKKSYEDDIVYGEHSQRTRHCSCCSEPFKSKLHRNGLLRNDNFGDDVAEVGFSSGLLSFHPSGKLGTDDRLFHVGYSGLKDASDSDVDFAYSDDELGNVIVLGTETINKGVTLTDFSNDMIQEKLIQTEPLIPELSFSVCEKQLHPVESNDSAMQGLEELECVQVKSVLNGPLSSELISEQIPTEESNSKVGSLGDAPNFSLSGDATKTLIPDGNLKASQLLNDTLQTATNASKLDFGLKGSLLSPRFAEIVSRRCGNRVPDDLKSVQQPLPNSRGLEFSWNDFVSSPRVPGQIDEFKPSDCSNSIIMQNITSKRLSADRNETVSECSDVSTVHRFFGDTNFDQSKQQAELDMDFVKVLYKELEEERSASAISANQAMNMINRLQEEKAAMQMEALQYLRMMEEQAEYDQEALQNANELLTQREKEIQDLEAVVESYRRRYGDEPLSEIVPELLNDLQEREACQS</sequence>
<keyword evidence="3 6" id="KW-1133">Transmembrane helix</keyword>
<dbReference type="GeneID" id="120283780"/>
<keyword evidence="2 6" id="KW-0812">Transmembrane</keyword>
<reference evidence="9" key="1">
    <citation type="submission" date="2025-08" db="UniProtKB">
        <authorList>
            <consortium name="RefSeq"/>
        </authorList>
    </citation>
    <scope>IDENTIFICATION</scope>
</reference>
<dbReference type="PROSITE" id="PS51775">
    <property type="entry name" value="GTD_BINDING"/>
    <property type="match status" value="1"/>
</dbReference>
<keyword evidence="4 6" id="KW-0472">Membrane</keyword>
<dbReference type="GO" id="GO:0080115">
    <property type="term" value="F:myosin XI tail binding"/>
    <property type="evidence" value="ECO:0007669"/>
    <property type="project" value="UniProtKB-ARBA"/>
</dbReference>
<dbReference type="PANTHER" id="PTHR31448">
    <property type="entry name" value="MYOSIN-BINDING PROTEIN 2"/>
    <property type="match status" value="1"/>
</dbReference>
<proteinExistence type="predicted"/>
<feature type="coiled-coil region" evidence="5">
    <location>
        <begin position="477"/>
        <end position="571"/>
    </location>
</feature>
<name>A0AB40D2B9_DIOCR</name>
<gene>
    <name evidence="9" type="primary">LOC120283780</name>
</gene>
<feature type="transmembrane region" description="Helical" evidence="6">
    <location>
        <begin position="12"/>
        <end position="37"/>
    </location>
</feature>
<dbReference type="InterPro" id="IPR007656">
    <property type="entry name" value="GTD-bd"/>
</dbReference>